<dbReference type="Pfam" id="PF12641">
    <property type="entry name" value="Flavodoxin_3"/>
    <property type="match status" value="1"/>
</dbReference>
<sequence length="161" mass="17441">MKSLVVYSSQSGNTRKLAEALFASLTGEKELVSLADAPDPKGYGFIGLGFWYKAGQPDPASQEYMARIKEGQDLYLFATHGTATDSDHARNGMKKAKELSAGAHIIATFSCPGELPAKVMEMMAAKNPQPPWFKDAPAAKGHPDETDCKNVVRLLQELDLP</sequence>
<dbReference type="PROSITE" id="PS00201">
    <property type="entry name" value="FLAVODOXIN"/>
    <property type="match status" value="1"/>
</dbReference>
<protein>
    <submittedName>
        <fullName evidence="3">Flavodoxin family protein</fullName>
    </submittedName>
</protein>
<evidence type="ECO:0000313" key="4">
    <source>
        <dbReference type="Proteomes" id="UP000599024"/>
    </source>
</evidence>
<comment type="caution">
    <text evidence="3">The sequence shown here is derived from an EMBL/GenBank/DDBJ whole genome shotgun (WGS) entry which is preliminary data.</text>
</comment>
<name>A0A8J6N7W5_9BACT</name>
<dbReference type="Gene3D" id="3.40.50.360">
    <property type="match status" value="1"/>
</dbReference>
<proteinExistence type="predicted"/>
<dbReference type="AlphaFoldDB" id="A0A8J6N7W5"/>
<evidence type="ECO:0000313" key="3">
    <source>
        <dbReference type="EMBL" id="MBC8208408.1"/>
    </source>
</evidence>
<comment type="cofactor">
    <cofactor evidence="1">
        <name>FMN</name>
        <dbReference type="ChEBI" id="CHEBI:58210"/>
    </cofactor>
</comment>
<evidence type="ECO:0000256" key="1">
    <source>
        <dbReference type="ARBA" id="ARBA00001917"/>
    </source>
</evidence>
<dbReference type="InterPro" id="IPR029039">
    <property type="entry name" value="Flavoprotein-like_sf"/>
</dbReference>
<dbReference type="GO" id="GO:0009055">
    <property type="term" value="F:electron transfer activity"/>
    <property type="evidence" value="ECO:0007669"/>
    <property type="project" value="InterPro"/>
</dbReference>
<dbReference type="GO" id="GO:0010181">
    <property type="term" value="F:FMN binding"/>
    <property type="evidence" value="ECO:0007669"/>
    <property type="project" value="InterPro"/>
</dbReference>
<accession>A0A8J6N7W5</accession>
<evidence type="ECO:0000259" key="2">
    <source>
        <dbReference type="Pfam" id="PF12641"/>
    </source>
</evidence>
<organism evidence="3 4">
    <name type="scientific">Candidatus Desulfatifera sulfidica</name>
    <dbReference type="NCBI Taxonomy" id="2841691"/>
    <lineage>
        <taxon>Bacteria</taxon>
        <taxon>Pseudomonadati</taxon>
        <taxon>Thermodesulfobacteriota</taxon>
        <taxon>Desulfobulbia</taxon>
        <taxon>Desulfobulbales</taxon>
        <taxon>Desulfobulbaceae</taxon>
        <taxon>Candidatus Desulfatifera</taxon>
    </lineage>
</organism>
<dbReference type="InterPro" id="IPR008254">
    <property type="entry name" value="Flavodoxin/NO_synth"/>
</dbReference>
<dbReference type="SUPFAM" id="SSF52218">
    <property type="entry name" value="Flavoproteins"/>
    <property type="match status" value="1"/>
</dbReference>
<dbReference type="InterPro" id="IPR001226">
    <property type="entry name" value="Flavodoxin_CS"/>
</dbReference>
<feature type="domain" description="Flavodoxin-like" evidence="2">
    <location>
        <begin position="4"/>
        <end position="152"/>
    </location>
</feature>
<reference evidence="3 4" key="1">
    <citation type="submission" date="2020-08" db="EMBL/GenBank/DDBJ databases">
        <title>Bridging the membrane lipid divide: bacteria of the FCB group superphylum have the potential to synthesize archaeal ether lipids.</title>
        <authorList>
            <person name="Villanueva L."/>
            <person name="Von Meijenfeldt F.A.B."/>
            <person name="Westbye A.B."/>
            <person name="Yadav S."/>
            <person name="Hopmans E.C."/>
            <person name="Dutilh B.E."/>
            <person name="Sinninghe Damste J.S."/>
        </authorList>
    </citation>
    <scope>NUCLEOTIDE SEQUENCE [LARGE SCALE GENOMIC DNA]</scope>
    <source>
        <strain evidence="3">NIOZ-UU81</strain>
    </source>
</reference>
<gene>
    <name evidence="3" type="ORF">H8E79_04475</name>
</gene>
<dbReference type="EMBL" id="JACNLK010000037">
    <property type="protein sequence ID" value="MBC8208408.1"/>
    <property type="molecule type" value="Genomic_DNA"/>
</dbReference>
<dbReference type="Proteomes" id="UP000599024">
    <property type="component" value="Unassembled WGS sequence"/>
</dbReference>